<dbReference type="InterPro" id="IPR051011">
    <property type="entry name" value="Metal_resp_trans_reg"/>
</dbReference>
<evidence type="ECO:0000256" key="2">
    <source>
        <dbReference type="ARBA" id="ARBA00023125"/>
    </source>
</evidence>
<reference evidence="6 7" key="1">
    <citation type="submission" date="2022-03" db="EMBL/GenBank/DDBJ databases">
        <title>Isotopic signatures of nitrous oxide derived from detoxification processes.</title>
        <authorList>
            <person name="Behrendt U."/>
            <person name="Buchen C."/>
            <person name="Well R."/>
            <person name="Ulrich A."/>
            <person name="Rohe L."/>
            <person name="Kolb S."/>
            <person name="Schloter M."/>
            <person name="Horn M.A."/>
            <person name="Augustin J."/>
        </authorList>
    </citation>
    <scope>NUCLEOTIDE SEQUENCE [LARGE SCALE GENOMIC DNA]</scope>
    <source>
        <strain evidence="6 7">S4-C24</strain>
    </source>
</reference>
<keyword evidence="3" id="KW-0804">Transcription</keyword>
<keyword evidence="1" id="KW-0805">Transcription regulation</keyword>
<protein>
    <submittedName>
        <fullName evidence="6">Metalloregulator ArsR/SmtB family transcription factor</fullName>
    </submittedName>
</protein>
<evidence type="ECO:0000313" key="6">
    <source>
        <dbReference type="EMBL" id="UNK45940.1"/>
    </source>
</evidence>
<feature type="compositionally biased region" description="Low complexity" evidence="4">
    <location>
        <begin position="119"/>
        <end position="134"/>
    </location>
</feature>
<accession>A0ABY3W6P9</accession>
<proteinExistence type="predicted"/>
<dbReference type="Proteomes" id="UP000829069">
    <property type="component" value="Chromosome"/>
</dbReference>
<evidence type="ECO:0000259" key="5">
    <source>
        <dbReference type="PROSITE" id="PS50987"/>
    </source>
</evidence>
<dbReference type="InterPro" id="IPR036388">
    <property type="entry name" value="WH-like_DNA-bd_sf"/>
</dbReference>
<name>A0ABY3W6P9_9MICC</name>
<dbReference type="SUPFAM" id="SSF46785">
    <property type="entry name" value="Winged helix' DNA-binding domain"/>
    <property type="match status" value="1"/>
</dbReference>
<dbReference type="PANTHER" id="PTHR43132">
    <property type="entry name" value="ARSENICAL RESISTANCE OPERON REPRESSOR ARSR-RELATED"/>
    <property type="match status" value="1"/>
</dbReference>
<keyword evidence="7" id="KW-1185">Reference proteome</keyword>
<feature type="region of interest" description="Disordered" evidence="4">
    <location>
        <begin position="109"/>
        <end position="134"/>
    </location>
</feature>
<dbReference type="Pfam" id="PF12840">
    <property type="entry name" value="HTH_20"/>
    <property type="match status" value="1"/>
</dbReference>
<dbReference type="SMART" id="SM00418">
    <property type="entry name" value="HTH_ARSR"/>
    <property type="match status" value="1"/>
</dbReference>
<dbReference type="Gene3D" id="1.10.10.10">
    <property type="entry name" value="Winged helix-like DNA-binding domain superfamily/Winged helix DNA-binding domain"/>
    <property type="match status" value="1"/>
</dbReference>
<sequence>MERFPAADAPLYEVKANLFKGLSHPVRIRVLELLADSAEVTVTELMNGTNQEASNLSQHLAVLRRHNLVVAQRRGVQVFYRLAYPQVADLLTVARSLLQQFLHTTTQQLASFNPPAGESDTSTAETDTEPAPSL</sequence>
<dbReference type="InterPro" id="IPR036390">
    <property type="entry name" value="WH_DNA-bd_sf"/>
</dbReference>
<evidence type="ECO:0000256" key="4">
    <source>
        <dbReference type="SAM" id="MobiDB-lite"/>
    </source>
</evidence>
<dbReference type="InterPro" id="IPR001845">
    <property type="entry name" value="HTH_ArsR_DNA-bd_dom"/>
</dbReference>
<dbReference type="PANTHER" id="PTHR43132:SF2">
    <property type="entry name" value="ARSENICAL RESISTANCE OPERON REPRESSOR ARSR-RELATED"/>
    <property type="match status" value="1"/>
</dbReference>
<dbReference type="NCBIfam" id="NF033788">
    <property type="entry name" value="HTH_metalloreg"/>
    <property type="match status" value="1"/>
</dbReference>
<evidence type="ECO:0000256" key="3">
    <source>
        <dbReference type="ARBA" id="ARBA00023163"/>
    </source>
</evidence>
<dbReference type="RefSeq" id="WP_241914068.1">
    <property type="nucleotide sequence ID" value="NZ_CP093326.1"/>
</dbReference>
<dbReference type="PRINTS" id="PR00778">
    <property type="entry name" value="HTHARSR"/>
</dbReference>
<dbReference type="EMBL" id="CP093326">
    <property type="protein sequence ID" value="UNK45940.1"/>
    <property type="molecule type" value="Genomic_DNA"/>
</dbReference>
<dbReference type="InterPro" id="IPR011991">
    <property type="entry name" value="ArsR-like_HTH"/>
</dbReference>
<evidence type="ECO:0000256" key="1">
    <source>
        <dbReference type="ARBA" id="ARBA00023015"/>
    </source>
</evidence>
<organism evidence="6 7">
    <name type="scientific">Arthrobacter sulfonylureivorans</name>
    <dbReference type="NCBI Taxonomy" id="2486855"/>
    <lineage>
        <taxon>Bacteria</taxon>
        <taxon>Bacillati</taxon>
        <taxon>Actinomycetota</taxon>
        <taxon>Actinomycetes</taxon>
        <taxon>Micrococcales</taxon>
        <taxon>Micrococcaceae</taxon>
        <taxon>Arthrobacter</taxon>
    </lineage>
</organism>
<feature type="domain" description="HTH arsR-type" evidence="5">
    <location>
        <begin position="7"/>
        <end position="102"/>
    </location>
</feature>
<evidence type="ECO:0000313" key="7">
    <source>
        <dbReference type="Proteomes" id="UP000829069"/>
    </source>
</evidence>
<gene>
    <name evidence="6" type="ORF">MNQ99_00685</name>
</gene>
<dbReference type="PROSITE" id="PS50987">
    <property type="entry name" value="HTH_ARSR_2"/>
    <property type="match status" value="1"/>
</dbReference>
<keyword evidence="2" id="KW-0238">DNA-binding</keyword>
<dbReference type="CDD" id="cd00090">
    <property type="entry name" value="HTH_ARSR"/>
    <property type="match status" value="1"/>
</dbReference>